<dbReference type="Proteomes" id="UP000054359">
    <property type="component" value="Unassembled WGS sequence"/>
</dbReference>
<protein>
    <submittedName>
        <fullName evidence="1">Uncharacterized protein</fullName>
    </submittedName>
</protein>
<organism evidence="1 2">
    <name type="scientific">Stegodyphus mimosarum</name>
    <name type="common">African social velvet spider</name>
    <dbReference type="NCBI Taxonomy" id="407821"/>
    <lineage>
        <taxon>Eukaryota</taxon>
        <taxon>Metazoa</taxon>
        <taxon>Ecdysozoa</taxon>
        <taxon>Arthropoda</taxon>
        <taxon>Chelicerata</taxon>
        <taxon>Arachnida</taxon>
        <taxon>Araneae</taxon>
        <taxon>Araneomorphae</taxon>
        <taxon>Entelegynae</taxon>
        <taxon>Eresoidea</taxon>
        <taxon>Eresidae</taxon>
        <taxon>Stegodyphus</taxon>
    </lineage>
</organism>
<dbReference type="EMBL" id="KK118464">
    <property type="protein sequence ID" value="KFM73018.1"/>
    <property type="molecule type" value="Genomic_DNA"/>
</dbReference>
<reference evidence="1 2" key="1">
    <citation type="submission" date="2013-11" db="EMBL/GenBank/DDBJ databases">
        <title>Genome sequencing of Stegodyphus mimosarum.</title>
        <authorList>
            <person name="Bechsgaard J."/>
        </authorList>
    </citation>
    <scope>NUCLEOTIDE SEQUENCE [LARGE SCALE GENOMIC DNA]</scope>
</reference>
<dbReference type="AlphaFoldDB" id="A0A087U6M9"/>
<name>A0A087U6M9_STEMI</name>
<accession>A0A087U6M9</accession>
<evidence type="ECO:0000313" key="2">
    <source>
        <dbReference type="Proteomes" id="UP000054359"/>
    </source>
</evidence>
<keyword evidence="2" id="KW-1185">Reference proteome</keyword>
<sequence length="79" mass="9125">MYKYILFTYIFVSDIEIKLANIYASTLCTLFQRMKEVRKTMLLMFLSKATGNHFIFCCIAHIGTSECEQIELLCLGSVL</sequence>
<feature type="non-terminal residue" evidence="1">
    <location>
        <position position="79"/>
    </location>
</feature>
<proteinExistence type="predicted"/>
<evidence type="ECO:0000313" key="1">
    <source>
        <dbReference type="EMBL" id="KFM73018.1"/>
    </source>
</evidence>
<gene>
    <name evidence="1" type="ORF">X975_16549</name>
</gene>